<evidence type="ECO:0000256" key="1">
    <source>
        <dbReference type="ARBA" id="ARBA00004496"/>
    </source>
</evidence>
<proteinExistence type="predicted"/>
<organism evidence="6 7">
    <name type="scientific">Tritrichomonas musculus</name>
    <dbReference type="NCBI Taxonomy" id="1915356"/>
    <lineage>
        <taxon>Eukaryota</taxon>
        <taxon>Metamonada</taxon>
        <taxon>Parabasalia</taxon>
        <taxon>Tritrichomonadida</taxon>
        <taxon>Tritrichomonadidae</taxon>
        <taxon>Tritrichomonas</taxon>
    </lineage>
</organism>
<dbReference type="PANTHER" id="PTHR10527">
    <property type="entry name" value="IMPORTIN BETA"/>
    <property type="match status" value="1"/>
</dbReference>
<keyword evidence="4" id="KW-0677">Repeat</keyword>
<comment type="caution">
    <text evidence="6">The sequence shown here is derived from an EMBL/GenBank/DDBJ whole genome shotgun (WGS) entry which is preliminary data.</text>
</comment>
<name>A0ABR2L285_9EUKA</name>
<dbReference type="InterPro" id="IPR011989">
    <property type="entry name" value="ARM-like"/>
</dbReference>
<accession>A0ABR2L285</accession>
<dbReference type="InterPro" id="IPR016024">
    <property type="entry name" value="ARM-type_fold"/>
</dbReference>
<evidence type="ECO:0000313" key="6">
    <source>
        <dbReference type="EMBL" id="KAK8896837.1"/>
    </source>
</evidence>
<dbReference type="InterPro" id="IPR040122">
    <property type="entry name" value="Importin_beta"/>
</dbReference>
<comment type="subcellular location">
    <subcellularLocation>
        <location evidence="1">Cytoplasm</location>
    </subcellularLocation>
</comment>
<evidence type="ECO:0000313" key="7">
    <source>
        <dbReference type="Proteomes" id="UP001470230"/>
    </source>
</evidence>
<dbReference type="SUPFAM" id="SSF48371">
    <property type="entry name" value="ARM repeat"/>
    <property type="match status" value="1"/>
</dbReference>
<evidence type="ECO:0000256" key="4">
    <source>
        <dbReference type="ARBA" id="ARBA00022737"/>
    </source>
</evidence>
<keyword evidence="7" id="KW-1185">Reference proteome</keyword>
<keyword evidence="2" id="KW-0813">Transport</keyword>
<keyword evidence="5" id="KW-0653">Protein transport</keyword>
<gene>
    <name evidence="6" type="ORF">M9Y10_014761</name>
</gene>
<protein>
    <recommendedName>
        <fullName evidence="8">Importin N-terminal domain-containing protein</fullName>
    </recommendedName>
</protein>
<evidence type="ECO:0008006" key="8">
    <source>
        <dbReference type="Google" id="ProtNLM"/>
    </source>
</evidence>
<reference evidence="6 7" key="1">
    <citation type="submission" date="2024-04" db="EMBL/GenBank/DDBJ databases">
        <title>Tritrichomonas musculus Genome.</title>
        <authorList>
            <person name="Alves-Ferreira E."/>
            <person name="Grigg M."/>
            <person name="Lorenzi H."/>
            <person name="Galac M."/>
        </authorList>
    </citation>
    <scope>NUCLEOTIDE SEQUENCE [LARGE SCALE GENOMIC DNA]</scope>
    <source>
        <strain evidence="6 7">EAF2021</strain>
    </source>
</reference>
<dbReference type="EMBL" id="JAPFFF010000002">
    <property type="protein sequence ID" value="KAK8896837.1"/>
    <property type="molecule type" value="Genomic_DNA"/>
</dbReference>
<dbReference type="Gene3D" id="1.25.10.10">
    <property type="entry name" value="Leucine-rich Repeat Variant"/>
    <property type="match status" value="1"/>
</dbReference>
<dbReference type="Proteomes" id="UP001470230">
    <property type="component" value="Unassembled WGS sequence"/>
</dbReference>
<evidence type="ECO:0000256" key="3">
    <source>
        <dbReference type="ARBA" id="ARBA00022490"/>
    </source>
</evidence>
<sequence>MEKDSLNSLFQALCNPDNNYRREAEQFVLNMINEQKIDFIEKIIYELNNMTPSSNQICYSFLIIGKYVPFYNDFPKVIQVSFKYFGNEIEQVRIFSAETFCRYSIKSLLVNNDDTPINLLITLYNSTNDFNTLSSCIHSIATIMINIPNEADTFTHLCNFLFESFLKTESIELNTLFLLSFRQIIRFISDSYLSDERVVQKLFSLINYSEIKPYVYLLFESISDYFYSTNFFNGLILTIMEISCNDLSQVTDTSTLIKIISFWDQIATIEIDRNGNDVIYHYVDTCGQKVALFLLQLLLRKIDYNDDQIDGNSEWTPSQAAIETIKNFCLISPNLITPILVQFINESNDTEINFFILSILIEANSENKEVITQFLNFLNTIYSELQSSNVRVRYAALCCLCSFSALNFLPIELFQPFLSIFENEWKDVEPNVNKSFEIFANVCSKMAIEKQAENIIQIFQNIDQIPIQYLENFLIEINRKNIQLICQSDDMNLIYRLISLFYETYVHLFNRVKVYLVVHSMIDIFDTFLSIPDLSLPSLFAPLLNILMKTFSEYSMPNVLITISRLFLADQENSVPYIPSVIQFFITVLNNDENDEILTLMAVVSLSSMICVEKAYNFIDDIYNCMKNKLVNYKGENVILIENLIGFFQSVVLFRPIDDETILFLFKMIQHYFSLPDIEIDNINEIDSDFLPGMIDFLINFVQECQQSRTQECFQIINFVINATENLKNKPIDLYNKVMELIKIRMEVFNYSEE</sequence>
<evidence type="ECO:0000256" key="2">
    <source>
        <dbReference type="ARBA" id="ARBA00022448"/>
    </source>
</evidence>
<keyword evidence="3" id="KW-0963">Cytoplasm</keyword>
<evidence type="ECO:0000256" key="5">
    <source>
        <dbReference type="ARBA" id="ARBA00022927"/>
    </source>
</evidence>